<evidence type="ECO:0000256" key="4">
    <source>
        <dbReference type="ARBA" id="ARBA00023136"/>
    </source>
</evidence>
<comment type="subcellular location">
    <subcellularLocation>
        <location evidence="1">Membrane</location>
    </subcellularLocation>
</comment>
<dbReference type="Pfam" id="PF04116">
    <property type="entry name" value="FA_hydroxylase"/>
    <property type="match status" value="1"/>
</dbReference>
<dbReference type="InterPro" id="IPR050307">
    <property type="entry name" value="Sterol_Desaturase_Related"/>
</dbReference>
<keyword evidence="3 6" id="KW-1133">Transmembrane helix</keyword>
<feature type="transmembrane region" description="Helical" evidence="6">
    <location>
        <begin position="145"/>
        <end position="163"/>
    </location>
</feature>
<evidence type="ECO:0000256" key="2">
    <source>
        <dbReference type="ARBA" id="ARBA00022692"/>
    </source>
</evidence>
<evidence type="ECO:0000313" key="9">
    <source>
        <dbReference type="Proteomes" id="UP001324427"/>
    </source>
</evidence>
<feature type="transmembrane region" description="Helical" evidence="6">
    <location>
        <begin position="266"/>
        <end position="283"/>
    </location>
</feature>
<feature type="transmembrane region" description="Helical" evidence="6">
    <location>
        <begin position="183"/>
        <end position="203"/>
    </location>
</feature>
<accession>A0AAV9J7C8</accession>
<sequence>MDVILDVLDTLFLDRLYATALPLASAAVASFDPISTIAASLKGYSSNATFDSASSSLDGSFARSAWQYQPTSQYFSLQPSEFAYLSQWDRDNIYRQALSLYLVTWVFGLLIYFVCATLSYVFVFDKETFNHPKYLKNQMSLEIKQTTQSIPIMAIFTVPFFLAEVRGYSLIYDSVAAPGFDHWLLTTFGSAYNLIQFPMFLMFTDFTIYWIHRALHHPFLYKRLHKPHHKWIMPTPFASHAFHPLDGYAQSVPYHLFPFLFPLQKFAYLALFIFIQIWTVMIHDGEYVANSAVINGAACHTMHHLYFNYNYGQFTTLWDRLGGSYRKPNLELFYKETKMSREEWTRQSKEMEQMVVEVEGSDDRRYGPPDGEGVAKKVQ</sequence>
<evidence type="ECO:0000313" key="8">
    <source>
        <dbReference type="EMBL" id="KAK4540939.1"/>
    </source>
</evidence>
<evidence type="ECO:0000256" key="1">
    <source>
        <dbReference type="ARBA" id="ARBA00004370"/>
    </source>
</evidence>
<evidence type="ECO:0000256" key="5">
    <source>
        <dbReference type="SAM" id="MobiDB-lite"/>
    </source>
</evidence>
<organism evidence="8 9">
    <name type="scientific">Oleoguttula mirabilis</name>
    <dbReference type="NCBI Taxonomy" id="1507867"/>
    <lineage>
        <taxon>Eukaryota</taxon>
        <taxon>Fungi</taxon>
        <taxon>Dikarya</taxon>
        <taxon>Ascomycota</taxon>
        <taxon>Pezizomycotina</taxon>
        <taxon>Dothideomycetes</taxon>
        <taxon>Dothideomycetidae</taxon>
        <taxon>Mycosphaerellales</taxon>
        <taxon>Teratosphaeriaceae</taxon>
        <taxon>Oleoguttula</taxon>
    </lineage>
</organism>
<dbReference type="InterPro" id="IPR006694">
    <property type="entry name" value="Fatty_acid_hydroxylase"/>
</dbReference>
<gene>
    <name evidence="8" type="ORF">LTR36_008447</name>
</gene>
<evidence type="ECO:0000256" key="3">
    <source>
        <dbReference type="ARBA" id="ARBA00022989"/>
    </source>
</evidence>
<keyword evidence="4 6" id="KW-0472">Membrane</keyword>
<dbReference type="AlphaFoldDB" id="A0AAV9J7C8"/>
<keyword evidence="2 6" id="KW-0812">Transmembrane</keyword>
<dbReference type="PANTHER" id="PTHR11863">
    <property type="entry name" value="STEROL DESATURASE"/>
    <property type="match status" value="1"/>
</dbReference>
<dbReference type="GO" id="GO:0016491">
    <property type="term" value="F:oxidoreductase activity"/>
    <property type="evidence" value="ECO:0007669"/>
    <property type="project" value="InterPro"/>
</dbReference>
<comment type="caution">
    <text evidence="8">The sequence shown here is derived from an EMBL/GenBank/DDBJ whole genome shotgun (WGS) entry which is preliminary data.</text>
</comment>
<dbReference type="Proteomes" id="UP001324427">
    <property type="component" value="Unassembled WGS sequence"/>
</dbReference>
<proteinExistence type="predicted"/>
<protein>
    <recommendedName>
        <fullName evidence="7">Fatty acid hydroxylase domain-containing protein</fullName>
    </recommendedName>
</protein>
<dbReference type="GO" id="GO:0008610">
    <property type="term" value="P:lipid biosynthetic process"/>
    <property type="evidence" value="ECO:0007669"/>
    <property type="project" value="InterPro"/>
</dbReference>
<evidence type="ECO:0000259" key="7">
    <source>
        <dbReference type="Pfam" id="PF04116"/>
    </source>
</evidence>
<dbReference type="EMBL" id="JAVFHQ010000059">
    <property type="protein sequence ID" value="KAK4540939.1"/>
    <property type="molecule type" value="Genomic_DNA"/>
</dbReference>
<feature type="transmembrane region" description="Helical" evidence="6">
    <location>
        <begin position="98"/>
        <end position="124"/>
    </location>
</feature>
<keyword evidence="9" id="KW-1185">Reference proteome</keyword>
<feature type="region of interest" description="Disordered" evidence="5">
    <location>
        <begin position="358"/>
        <end position="379"/>
    </location>
</feature>
<evidence type="ECO:0000256" key="6">
    <source>
        <dbReference type="SAM" id="Phobius"/>
    </source>
</evidence>
<reference evidence="8 9" key="1">
    <citation type="submission" date="2021-11" db="EMBL/GenBank/DDBJ databases">
        <title>Black yeast isolated from Biological Soil Crust.</title>
        <authorList>
            <person name="Kurbessoian T."/>
        </authorList>
    </citation>
    <scope>NUCLEOTIDE SEQUENCE [LARGE SCALE GENOMIC DNA]</scope>
    <source>
        <strain evidence="8 9">CCFEE 5522</strain>
    </source>
</reference>
<feature type="domain" description="Fatty acid hydroxylase" evidence="7">
    <location>
        <begin position="198"/>
        <end position="323"/>
    </location>
</feature>
<name>A0AAV9J7C8_9PEZI</name>
<dbReference type="GO" id="GO:0005506">
    <property type="term" value="F:iron ion binding"/>
    <property type="evidence" value="ECO:0007669"/>
    <property type="project" value="InterPro"/>
</dbReference>
<dbReference type="GO" id="GO:0016020">
    <property type="term" value="C:membrane"/>
    <property type="evidence" value="ECO:0007669"/>
    <property type="project" value="UniProtKB-SubCell"/>
</dbReference>